<dbReference type="Proteomes" id="UP001283361">
    <property type="component" value="Unassembled WGS sequence"/>
</dbReference>
<comment type="caution">
    <text evidence="1">The sequence shown here is derived from an EMBL/GenBank/DDBJ whole genome shotgun (WGS) entry which is preliminary data.</text>
</comment>
<reference evidence="1" key="1">
    <citation type="journal article" date="2023" name="G3 (Bethesda)">
        <title>A reference genome for the long-term kleptoplast-retaining sea slug Elysia crispata morphotype clarki.</title>
        <authorList>
            <person name="Eastman K.E."/>
            <person name="Pendleton A.L."/>
            <person name="Shaikh M.A."/>
            <person name="Suttiyut T."/>
            <person name="Ogas R."/>
            <person name="Tomko P."/>
            <person name="Gavelis G."/>
            <person name="Widhalm J.R."/>
            <person name="Wisecaver J.H."/>
        </authorList>
    </citation>
    <scope>NUCLEOTIDE SEQUENCE</scope>
    <source>
        <strain evidence="1">ECLA1</strain>
    </source>
</reference>
<proteinExistence type="predicted"/>
<gene>
    <name evidence="1" type="ORF">RRG08_033206</name>
</gene>
<dbReference type="EMBL" id="JAWDGP010000228">
    <property type="protein sequence ID" value="KAK3802547.1"/>
    <property type="molecule type" value="Genomic_DNA"/>
</dbReference>
<protein>
    <submittedName>
        <fullName evidence="1">Uncharacterized protein</fullName>
    </submittedName>
</protein>
<name>A0AAE1ED49_9GAST</name>
<sequence length="80" mass="8849">MDNSYLVSCGQVSAFCDHRGSGHIGFQSRVLHPATSTCRPLVSATRPLFRAINTESSAWLSPPRLIPANLLFSIRFIIDF</sequence>
<dbReference type="AlphaFoldDB" id="A0AAE1ED49"/>
<evidence type="ECO:0000313" key="2">
    <source>
        <dbReference type="Proteomes" id="UP001283361"/>
    </source>
</evidence>
<accession>A0AAE1ED49</accession>
<keyword evidence="2" id="KW-1185">Reference proteome</keyword>
<organism evidence="1 2">
    <name type="scientific">Elysia crispata</name>
    <name type="common">lettuce slug</name>
    <dbReference type="NCBI Taxonomy" id="231223"/>
    <lineage>
        <taxon>Eukaryota</taxon>
        <taxon>Metazoa</taxon>
        <taxon>Spiralia</taxon>
        <taxon>Lophotrochozoa</taxon>
        <taxon>Mollusca</taxon>
        <taxon>Gastropoda</taxon>
        <taxon>Heterobranchia</taxon>
        <taxon>Euthyneura</taxon>
        <taxon>Panpulmonata</taxon>
        <taxon>Sacoglossa</taxon>
        <taxon>Placobranchoidea</taxon>
        <taxon>Plakobranchidae</taxon>
        <taxon>Elysia</taxon>
    </lineage>
</organism>
<evidence type="ECO:0000313" key="1">
    <source>
        <dbReference type="EMBL" id="KAK3802547.1"/>
    </source>
</evidence>